<dbReference type="Proteomes" id="UP001207468">
    <property type="component" value="Unassembled WGS sequence"/>
</dbReference>
<evidence type="ECO:0000313" key="2">
    <source>
        <dbReference type="Proteomes" id="UP001207468"/>
    </source>
</evidence>
<name>A0ACC0TY16_9AGAM</name>
<keyword evidence="2" id="KW-1185">Reference proteome</keyword>
<accession>A0ACC0TY16</accession>
<evidence type="ECO:0000313" key="1">
    <source>
        <dbReference type="EMBL" id="KAI9453329.1"/>
    </source>
</evidence>
<proteinExistence type="predicted"/>
<sequence>MSPLCFAYYCSGHGFGHATRVAAFARHLLSLEEPHTVYIVSSAPKRVFATAVALGAIYRSAEIDPVILQPLAYHVDRQKSLHILESFLSKKEQKVEEEAQWLREIEADCVLSDAAFLALCVICILSLKYQKSLLFKSLAAHKARIPSVLITNFTFDSIYSLLSASFVEQSPSQHLLAKSNGFTSHPSDLDTPIPAKTLFPLVQQLFEGYRHADLLLVLPGAIPIPSFSVSPLLPATQWISPVSQNFKPQVVNHLIQDPQTYTLYPSIPFPPFHPDTPPIAKPKPRNVHLAPLLVRPPNDGIYTPEGRSRFLSSIGVSRDLHDPITTKILVVSFGGQVFHKPSRSRTPSCPGSPGHPPLEDKDKLKSQACTGELSLELDLLTRGDGAGAPGQVFEPLHIFVPGPPALSTISSPSDPVVTAVPPTPIDLPHGNGSVEDEKAYVRSLMLPDASWIAVVCGVADLQEWQIRRRDARPIGEISDEDNDLPEGFYIAPIDVYMPDLMAVGDVLLGKLGYGSVSECVDSCTPFVYVPRPLFVEEQGLRLLLQREGIGVEMTREEYEAGEWASAISHAWHAGAQRKLERRAGMHAPDRRAQGIQMARDVVTWVNEWVTASNASDLA</sequence>
<reference evidence="1" key="1">
    <citation type="submission" date="2021-03" db="EMBL/GenBank/DDBJ databases">
        <title>Evolutionary priming and transition to the ectomycorrhizal habit in an iconic lineage of mushroom-forming fungi: is preadaptation a requirement?</title>
        <authorList>
            <consortium name="DOE Joint Genome Institute"/>
            <person name="Looney B.P."/>
            <person name="Miyauchi S."/>
            <person name="Morin E."/>
            <person name="Drula E."/>
            <person name="Courty P.E."/>
            <person name="Chicoki N."/>
            <person name="Fauchery L."/>
            <person name="Kohler A."/>
            <person name="Kuo A."/>
            <person name="LaButti K."/>
            <person name="Pangilinan J."/>
            <person name="Lipzen A."/>
            <person name="Riley R."/>
            <person name="Andreopoulos W."/>
            <person name="He G."/>
            <person name="Johnson J."/>
            <person name="Barry K.W."/>
            <person name="Grigoriev I.V."/>
            <person name="Nagy L."/>
            <person name="Hibbett D."/>
            <person name="Henrissat B."/>
            <person name="Matheny P.B."/>
            <person name="Labbe J."/>
            <person name="Martin A.F."/>
        </authorList>
    </citation>
    <scope>NUCLEOTIDE SEQUENCE</scope>
    <source>
        <strain evidence="1">BPL698</strain>
    </source>
</reference>
<organism evidence="1 2">
    <name type="scientific">Russula earlei</name>
    <dbReference type="NCBI Taxonomy" id="71964"/>
    <lineage>
        <taxon>Eukaryota</taxon>
        <taxon>Fungi</taxon>
        <taxon>Dikarya</taxon>
        <taxon>Basidiomycota</taxon>
        <taxon>Agaricomycotina</taxon>
        <taxon>Agaricomycetes</taxon>
        <taxon>Russulales</taxon>
        <taxon>Russulaceae</taxon>
        <taxon>Russula</taxon>
    </lineage>
</organism>
<gene>
    <name evidence="1" type="ORF">F5148DRAFT_1300869</name>
</gene>
<comment type="caution">
    <text evidence="1">The sequence shown here is derived from an EMBL/GenBank/DDBJ whole genome shotgun (WGS) entry which is preliminary data.</text>
</comment>
<protein>
    <submittedName>
        <fullName evidence="1">Uncharacterized protein</fullName>
    </submittedName>
</protein>
<dbReference type="EMBL" id="JAGFNK010000308">
    <property type="protein sequence ID" value="KAI9453329.1"/>
    <property type="molecule type" value="Genomic_DNA"/>
</dbReference>